<sequence length="672" mass="76948">MLNDRQRQAVHYVQGPLLVLAGAGSGKTRVITEKIAYLIRENIYTARQIAAVTFTNKAAREMRERVNQTMGAGGARGLTVSTFHTLGLNIIRRELSALGLKPGFSLFDDQDTYALLNGLTEDAWEGDKAVIQKCQHRIGQWKNAMISPEQALQEASTEDDRQFATVFAQYEKHLLACNAVDFDDLIRLPSQLLQRNEHVRARWQKKFRYLLVDEYQDTNTSQYLLVKLLVGERARFTVVGDDDQSIYSWRGAQPQNLALLQQDFPTLKVVKLEQNYRSHGRILKAANILIENNPHVFEKKLFSDKEYGESLRVIFGRNEDHEAERVVAEIVKQRFLSKTPYHHFAILYRGNHQSRLFEKALMNNRIPYKITGGQSFFARAEVKDIMAYLRLLVNPADDTAFLRIINVPRRGIGPQTVQRIGELSKQLGCSLLEACDSIHLKTLLNTQTFNAVDTFAQMIKNAAREADHNDSAAVAVRILLAEIGYDDWLFETSPSAKAAEMRVKNVYELHKWVSDMLAGNDEYEPISLEQAVAKLCLRDMMSRNEDDEQFDQVQLMTLHASKGLEFPFVFLVGMEEGLLPHQSSIEGDDIEEERRLAYVGITRAQHRLVFTLAKERRQFGEVFQPQPSRFLLELPQDDISWEHDKHKPSEEERETTRQRGLEMLKNALNKPS</sequence>
<evidence type="ECO:0000313" key="16">
    <source>
        <dbReference type="EMBL" id="HAR56069.1"/>
    </source>
</evidence>
<dbReference type="GO" id="GO:0005829">
    <property type="term" value="C:cytosol"/>
    <property type="evidence" value="ECO:0007669"/>
    <property type="project" value="TreeGrafter"/>
</dbReference>
<evidence type="ECO:0000256" key="1">
    <source>
        <dbReference type="ARBA" id="ARBA00009922"/>
    </source>
</evidence>
<dbReference type="Proteomes" id="UP000262878">
    <property type="component" value="Unassembled WGS sequence"/>
</dbReference>
<accession>A0A348WNF7</accession>
<feature type="domain" description="UvrD-like helicase ATP-binding" evidence="14">
    <location>
        <begin position="1"/>
        <end position="279"/>
    </location>
</feature>
<keyword evidence="5 11" id="KW-0347">Helicase</keyword>
<organism evidence="16 17">
    <name type="scientific">Idiomarina baltica</name>
    <dbReference type="NCBI Taxonomy" id="190892"/>
    <lineage>
        <taxon>Bacteria</taxon>
        <taxon>Pseudomonadati</taxon>
        <taxon>Pseudomonadota</taxon>
        <taxon>Gammaproteobacteria</taxon>
        <taxon>Alteromonadales</taxon>
        <taxon>Idiomarinaceae</taxon>
        <taxon>Idiomarina</taxon>
    </lineage>
</organism>
<feature type="domain" description="UvrD-like helicase C-terminal" evidence="15">
    <location>
        <begin position="280"/>
        <end position="563"/>
    </location>
</feature>
<evidence type="ECO:0000313" key="17">
    <source>
        <dbReference type="Proteomes" id="UP000262878"/>
    </source>
</evidence>
<dbReference type="GO" id="GO:0003697">
    <property type="term" value="F:single-stranded DNA binding"/>
    <property type="evidence" value="ECO:0007669"/>
    <property type="project" value="UniProtKB-UniRule"/>
</dbReference>
<comment type="function">
    <text evidence="11">Rep helicase is a single-stranded DNA-dependent ATPase involved in DNA replication; it can initiate unwinding at a nick in the DNA. It binds to the single-stranded DNA and acts in a progressive fashion along the DNA in the 3' to 5' direction.</text>
</comment>
<comment type="caution">
    <text evidence="16">The sequence shown here is derived from an EMBL/GenBank/DDBJ whole genome shotgun (WGS) entry which is preliminary data.</text>
</comment>
<dbReference type="NCBIfam" id="TIGR01074">
    <property type="entry name" value="rep"/>
    <property type="match status" value="1"/>
</dbReference>
<dbReference type="PROSITE" id="PS51217">
    <property type="entry name" value="UVRD_HELICASE_CTER"/>
    <property type="match status" value="1"/>
</dbReference>
<dbReference type="HAMAP" id="MF_01920">
    <property type="entry name" value="Helicase_Rep"/>
    <property type="match status" value="1"/>
</dbReference>
<evidence type="ECO:0000256" key="6">
    <source>
        <dbReference type="ARBA" id="ARBA00022840"/>
    </source>
</evidence>
<keyword evidence="2 11" id="KW-0235">DNA replication</keyword>
<dbReference type="PANTHER" id="PTHR11070:SF64">
    <property type="entry name" value="ATP-DEPENDENT DNA HELICASE REP"/>
    <property type="match status" value="1"/>
</dbReference>
<dbReference type="GO" id="GO:0043138">
    <property type="term" value="F:3'-5' DNA helicase activity"/>
    <property type="evidence" value="ECO:0007669"/>
    <property type="project" value="UniProtKB-UniRule"/>
</dbReference>
<protein>
    <recommendedName>
        <fullName evidence="11">ATP-dependent DNA helicase Rep</fullName>
        <ecNumber evidence="11">5.6.2.4</ecNumber>
    </recommendedName>
    <alternativeName>
        <fullName evidence="11">DNA 3'-5' helicase Rep</fullName>
    </alternativeName>
</protein>
<name>A0A348WNF7_9GAMM</name>
<dbReference type="EMBL" id="DMUP01000106">
    <property type="protein sequence ID" value="HAR56069.1"/>
    <property type="molecule type" value="Genomic_DNA"/>
</dbReference>
<comment type="similarity">
    <text evidence="1 11">Belongs to the helicase family. UvrD subfamily.</text>
</comment>
<dbReference type="GO" id="GO:0006260">
    <property type="term" value="P:DNA replication"/>
    <property type="evidence" value="ECO:0007669"/>
    <property type="project" value="UniProtKB-UniRule"/>
</dbReference>
<evidence type="ECO:0000256" key="3">
    <source>
        <dbReference type="ARBA" id="ARBA00022741"/>
    </source>
</evidence>
<reference evidence="16 17" key="1">
    <citation type="journal article" date="2018" name="Nat. Biotechnol.">
        <title>A standardized bacterial taxonomy based on genome phylogeny substantially revises the tree of life.</title>
        <authorList>
            <person name="Parks D.H."/>
            <person name="Chuvochina M."/>
            <person name="Waite D.W."/>
            <person name="Rinke C."/>
            <person name="Skarshewski A."/>
            <person name="Chaumeil P.A."/>
            <person name="Hugenholtz P."/>
        </authorList>
    </citation>
    <scope>NUCLEOTIDE SEQUENCE [LARGE SCALE GENOMIC DNA]</scope>
    <source>
        <strain evidence="16">UBA9360</strain>
    </source>
</reference>
<dbReference type="InterPro" id="IPR027417">
    <property type="entry name" value="P-loop_NTPase"/>
</dbReference>
<feature type="compositionally biased region" description="Basic and acidic residues" evidence="13">
    <location>
        <begin position="641"/>
        <end position="662"/>
    </location>
</feature>
<dbReference type="InterPro" id="IPR005752">
    <property type="entry name" value="Helicase_Rep"/>
</dbReference>
<dbReference type="PROSITE" id="PS51198">
    <property type="entry name" value="UVRD_HELICASE_ATP_BIND"/>
    <property type="match status" value="1"/>
</dbReference>
<dbReference type="InterPro" id="IPR013986">
    <property type="entry name" value="DExx_box_DNA_helicase_dom_sf"/>
</dbReference>
<evidence type="ECO:0000256" key="13">
    <source>
        <dbReference type="SAM" id="MobiDB-lite"/>
    </source>
</evidence>
<evidence type="ECO:0000256" key="12">
    <source>
        <dbReference type="PROSITE-ProRule" id="PRU00560"/>
    </source>
</evidence>
<dbReference type="GO" id="GO:0016887">
    <property type="term" value="F:ATP hydrolysis activity"/>
    <property type="evidence" value="ECO:0007669"/>
    <property type="project" value="RHEA"/>
</dbReference>
<dbReference type="CDD" id="cd18807">
    <property type="entry name" value="SF1_C_UvrD"/>
    <property type="match status" value="1"/>
</dbReference>
<dbReference type="STRING" id="314276.OS145_02605"/>
<feature type="binding site" evidence="11">
    <location>
        <position position="277"/>
    </location>
    <ligand>
        <name>ATP</name>
        <dbReference type="ChEBI" id="CHEBI:30616"/>
    </ligand>
</feature>
<keyword evidence="6 11" id="KW-0067">ATP-binding</keyword>
<evidence type="ECO:0000256" key="2">
    <source>
        <dbReference type="ARBA" id="ARBA00022705"/>
    </source>
</evidence>
<keyword evidence="7 11" id="KW-0238">DNA-binding</keyword>
<keyword evidence="3 11" id="KW-0547">Nucleotide-binding</keyword>
<evidence type="ECO:0000256" key="4">
    <source>
        <dbReference type="ARBA" id="ARBA00022801"/>
    </source>
</evidence>
<dbReference type="AlphaFoldDB" id="A0A348WNF7"/>
<comment type="subunit">
    <text evidence="11">Homodimer.</text>
</comment>
<keyword evidence="4 11" id="KW-0378">Hydrolase</keyword>
<dbReference type="Gene3D" id="1.10.10.160">
    <property type="match status" value="1"/>
</dbReference>
<comment type="catalytic activity">
    <reaction evidence="9 11">
        <text>Couples ATP hydrolysis with the unwinding of duplex DNA by translocating in the 3'-5' direction.</text>
        <dbReference type="EC" id="5.6.2.4"/>
    </reaction>
</comment>
<evidence type="ECO:0000256" key="11">
    <source>
        <dbReference type="HAMAP-Rule" id="MF_01920"/>
    </source>
</evidence>
<evidence type="ECO:0000256" key="9">
    <source>
        <dbReference type="ARBA" id="ARBA00034617"/>
    </source>
</evidence>
<evidence type="ECO:0000256" key="8">
    <source>
        <dbReference type="ARBA" id="ARBA00023235"/>
    </source>
</evidence>
<dbReference type="InterPro" id="IPR014017">
    <property type="entry name" value="DNA_helicase_UvrD-like_C"/>
</dbReference>
<feature type="binding site" evidence="12">
    <location>
        <begin position="21"/>
        <end position="28"/>
    </location>
    <ligand>
        <name>ATP</name>
        <dbReference type="ChEBI" id="CHEBI:30616"/>
    </ligand>
</feature>
<dbReference type="PANTHER" id="PTHR11070">
    <property type="entry name" value="UVRD / RECB / PCRA DNA HELICASE FAMILY MEMBER"/>
    <property type="match status" value="1"/>
</dbReference>
<dbReference type="GO" id="GO:0000725">
    <property type="term" value="P:recombinational repair"/>
    <property type="evidence" value="ECO:0007669"/>
    <property type="project" value="TreeGrafter"/>
</dbReference>
<dbReference type="EC" id="5.6.2.4" evidence="11"/>
<evidence type="ECO:0000259" key="14">
    <source>
        <dbReference type="PROSITE" id="PS51198"/>
    </source>
</evidence>
<keyword evidence="8 11" id="KW-0413">Isomerase</keyword>
<gene>
    <name evidence="11 16" type="primary">rep</name>
    <name evidence="16" type="ORF">DCR58_04690</name>
</gene>
<dbReference type="CDD" id="cd17932">
    <property type="entry name" value="DEXQc_UvrD"/>
    <property type="match status" value="1"/>
</dbReference>
<evidence type="ECO:0000256" key="10">
    <source>
        <dbReference type="ARBA" id="ARBA00048988"/>
    </source>
</evidence>
<dbReference type="Gene3D" id="3.40.50.300">
    <property type="entry name" value="P-loop containing nucleotide triphosphate hydrolases"/>
    <property type="match status" value="2"/>
</dbReference>
<evidence type="ECO:0000256" key="5">
    <source>
        <dbReference type="ARBA" id="ARBA00022806"/>
    </source>
</evidence>
<feature type="region of interest" description="Disordered" evidence="13">
    <location>
        <begin position="641"/>
        <end position="672"/>
    </location>
</feature>
<comment type="catalytic activity">
    <reaction evidence="10 11">
        <text>ATP + H2O = ADP + phosphate + H(+)</text>
        <dbReference type="Rhea" id="RHEA:13065"/>
        <dbReference type="ChEBI" id="CHEBI:15377"/>
        <dbReference type="ChEBI" id="CHEBI:15378"/>
        <dbReference type="ChEBI" id="CHEBI:30616"/>
        <dbReference type="ChEBI" id="CHEBI:43474"/>
        <dbReference type="ChEBI" id="CHEBI:456216"/>
        <dbReference type="EC" id="5.6.2.4"/>
    </reaction>
</comment>
<evidence type="ECO:0000259" key="15">
    <source>
        <dbReference type="PROSITE" id="PS51217"/>
    </source>
</evidence>
<evidence type="ECO:0000256" key="7">
    <source>
        <dbReference type="ARBA" id="ARBA00023125"/>
    </source>
</evidence>
<proteinExistence type="inferred from homology"/>
<dbReference type="SUPFAM" id="SSF52540">
    <property type="entry name" value="P-loop containing nucleoside triphosphate hydrolases"/>
    <property type="match status" value="1"/>
</dbReference>
<dbReference type="InterPro" id="IPR000212">
    <property type="entry name" value="DNA_helicase_UvrD/REP"/>
</dbReference>
<dbReference type="Gene3D" id="1.10.486.10">
    <property type="entry name" value="PCRA, domain 4"/>
    <property type="match status" value="1"/>
</dbReference>
<dbReference type="InterPro" id="IPR014016">
    <property type="entry name" value="UvrD-like_ATP-bd"/>
</dbReference>
<dbReference type="Pfam" id="PF13361">
    <property type="entry name" value="UvrD_C"/>
    <property type="match status" value="1"/>
</dbReference>
<dbReference type="GO" id="GO:0005524">
    <property type="term" value="F:ATP binding"/>
    <property type="evidence" value="ECO:0007669"/>
    <property type="project" value="UniProtKB-UniRule"/>
</dbReference>
<dbReference type="Pfam" id="PF00580">
    <property type="entry name" value="UvrD-helicase"/>
    <property type="match status" value="1"/>
</dbReference>